<accession>A0A2M7G427</accession>
<evidence type="ECO:0000313" key="8">
    <source>
        <dbReference type="EMBL" id="PIW16603.1"/>
    </source>
</evidence>
<dbReference type="Proteomes" id="UP000231019">
    <property type="component" value="Unassembled WGS sequence"/>
</dbReference>
<comment type="similarity">
    <text evidence="1">Belongs to the glycosyl hydrolase 20 family.</text>
</comment>
<evidence type="ECO:0000256" key="1">
    <source>
        <dbReference type="ARBA" id="ARBA00006285"/>
    </source>
</evidence>
<feature type="domain" description="Glycoside hydrolase family 20 catalytic" evidence="6">
    <location>
        <begin position="135"/>
        <end position="379"/>
    </location>
</feature>
<dbReference type="CDD" id="cd06565">
    <property type="entry name" value="GH20_GcnA-like"/>
    <property type="match status" value="1"/>
</dbReference>
<dbReference type="Gene3D" id="3.20.20.80">
    <property type="entry name" value="Glycosidases"/>
    <property type="match status" value="1"/>
</dbReference>
<dbReference type="Pfam" id="PF02838">
    <property type="entry name" value="Glyco_hydro_20b"/>
    <property type="match status" value="1"/>
</dbReference>
<evidence type="ECO:0000259" key="6">
    <source>
        <dbReference type="Pfam" id="PF00728"/>
    </source>
</evidence>
<name>A0A2M7G427_9BACT</name>
<dbReference type="AlphaFoldDB" id="A0A2M7G427"/>
<dbReference type="InterPro" id="IPR029018">
    <property type="entry name" value="Hex-like_dom2"/>
</dbReference>
<evidence type="ECO:0000256" key="2">
    <source>
        <dbReference type="ARBA" id="ARBA00022729"/>
    </source>
</evidence>
<proteinExistence type="inferred from homology"/>
<evidence type="ECO:0000256" key="5">
    <source>
        <dbReference type="PIRSR" id="PIRSR625705-1"/>
    </source>
</evidence>
<dbReference type="GO" id="GO:0005975">
    <property type="term" value="P:carbohydrate metabolic process"/>
    <property type="evidence" value="ECO:0007669"/>
    <property type="project" value="InterPro"/>
</dbReference>
<gene>
    <name evidence="8" type="ORF">COW36_12610</name>
</gene>
<dbReference type="InterPro" id="IPR015882">
    <property type="entry name" value="HEX_bac_N"/>
</dbReference>
<evidence type="ECO:0000313" key="9">
    <source>
        <dbReference type="Proteomes" id="UP000231019"/>
    </source>
</evidence>
<dbReference type="PRINTS" id="PR00738">
    <property type="entry name" value="GLHYDRLASE20"/>
</dbReference>
<comment type="caution">
    <text evidence="8">The sequence shown here is derived from an EMBL/GenBank/DDBJ whole genome shotgun (WGS) entry which is preliminary data.</text>
</comment>
<feature type="domain" description="Beta-hexosaminidase bacterial type N-terminal" evidence="7">
    <location>
        <begin position="7"/>
        <end position="132"/>
    </location>
</feature>
<dbReference type="GO" id="GO:0004563">
    <property type="term" value="F:beta-N-acetylhexosaminidase activity"/>
    <property type="evidence" value="ECO:0007669"/>
    <property type="project" value="InterPro"/>
</dbReference>
<dbReference type="InterPro" id="IPR025705">
    <property type="entry name" value="Beta_hexosaminidase_sua/sub"/>
</dbReference>
<keyword evidence="3 8" id="KW-0378">Hydrolase</keyword>
<dbReference type="InterPro" id="IPR015883">
    <property type="entry name" value="Glyco_hydro_20_cat"/>
</dbReference>
<dbReference type="EMBL" id="PFFQ01000037">
    <property type="protein sequence ID" value="PIW16603.1"/>
    <property type="molecule type" value="Genomic_DNA"/>
</dbReference>
<feature type="active site" description="Proton donor" evidence="5">
    <location>
        <position position="290"/>
    </location>
</feature>
<dbReference type="SUPFAM" id="SSF51445">
    <property type="entry name" value="(Trans)glycosidases"/>
    <property type="match status" value="1"/>
</dbReference>
<keyword evidence="4" id="KW-0326">Glycosidase</keyword>
<organism evidence="8 9">
    <name type="scientific">bacterium (Candidatus Blackallbacteria) CG17_big_fil_post_rev_8_21_14_2_50_48_46</name>
    <dbReference type="NCBI Taxonomy" id="2014261"/>
    <lineage>
        <taxon>Bacteria</taxon>
        <taxon>Candidatus Blackallbacteria</taxon>
    </lineage>
</organism>
<dbReference type="SUPFAM" id="SSF55545">
    <property type="entry name" value="beta-N-acetylhexosaminidase-like domain"/>
    <property type="match status" value="1"/>
</dbReference>
<dbReference type="Pfam" id="PF00728">
    <property type="entry name" value="Glyco_hydro_20"/>
    <property type="match status" value="1"/>
</dbReference>
<dbReference type="GO" id="GO:0016020">
    <property type="term" value="C:membrane"/>
    <property type="evidence" value="ECO:0007669"/>
    <property type="project" value="TreeGrafter"/>
</dbReference>
<evidence type="ECO:0000259" key="7">
    <source>
        <dbReference type="Pfam" id="PF02838"/>
    </source>
</evidence>
<evidence type="ECO:0000256" key="3">
    <source>
        <dbReference type="ARBA" id="ARBA00022801"/>
    </source>
</evidence>
<sequence>MSYPPVLLPAPRHIHLQKGHCKLKPDLKILLDHRGPDLTDLGLLAQTLLRETAGLNWALSASPLLPPRDQGLRLAINSHLPGQEAYQLQIYTRVIELEASDLAGLFYGLMTLKQLFRQYPPDGLPCLLIRDWPDFRHRGLMLDISRDKVPTQATLFQIIDQMAELKLNQLQLYTEHTFAYTGHEIVWKNASALTGEEILHLDRYCRERFIELVPNQNSFGHLTRWLKHAPYRHLAEVPETGYEDPLQERQIQEPFSLCPLDPKALELVSGWYQELLPHFHSRQFNIGCDETFDLGQGRSKEACQKQGTGRVYLDFLSKLHALVSQEGSVPQFWGDIVLNHPALIPEIPRPAIALNWGYEADHPFESEAAAFAKAGIPFYVCPGTSSWNALAGRIENALKNLRNAAEQGLQHQAIGYLITDWGDNGHWQPWAVSLLPLAYGAGLAWQVHQNKAGDLCKASNLHLFRDPDGHLAQVAQDLGNTYLKPEILLSNQSLLFYLLQNPEEPLGSGKSEGLSLENLKLTKQWLDQLSNRQEKLQSQRHDGGLLLDEFRWVTQMLLHACRLALVRLQTGAETIPELPEDIRKSLAENWKSLAKDFQRLWLARNRSGGLSDSLVRMQKLLQLYETSATR</sequence>
<dbReference type="PANTHER" id="PTHR22600">
    <property type="entry name" value="BETA-HEXOSAMINIDASE"/>
    <property type="match status" value="1"/>
</dbReference>
<evidence type="ECO:0000256" key="4">
    <source>
        <dbReference type="ARBA" id="ARBA00023295"/>
    </source>
</evidence>
<dbReference type="PANTHER" id="PTHR22600:SF26">
    <property type="entry name" value="BETA-N-ACETYLHEXOSAMINIDASE"/>
    <property type="match status" value="1"/>
</dbReference>
<protein>
    <submittedName>
        <fullName evidence="8">Glycoside hydrolase</fullName>
    </submittedName>
</protein>
<dbReference type="GO" id="GO:0030203">
    <property type="term" value="P:glycosaminoglycan metabolic process"/>
    <property type="evidence" value="ECO:0007669"/>
    <property type="project" value="TreeGrafter"/>
</dbReference>
<reference evidence="8 9" key="1">
    <citation type="submission" date="2017-09" db="EMBL/GenBank/DDBJ databases">
        <title>Depth-based differentiation of microbial function through sediment-hosted aquifers and enrichment of novel symbionts in the deep terrestrial subsurface.</title>
        <authorList>
            <person name="Probst A.J."/>
            <person name="Ladd B."/>
            <person name="Jarett J.K."/>
            <person name="Geller-Mcgrath D.E."/>
            <person name="Sieber C.M."/>
            <person name="Emerson J.B."/>
            <person name="Anantharaman K."/>
            <person name="Thomas B.C."/>
            <person name="Malmstrom R."/>
            <person name="Stieglmeier M."/>
            <person name="Klingl A."/>
            <person name="Woyke T."/>
            <person name="Ryan C.M."/>
            <person name="Banfield J.F."/>
        </authorList>
    </citation>
    <scope>NUCLEOTIDE SEQUENCE [LARGE SCALE GENOMIC DNA]</scope>
    <source>
        <strain evidence="8">CG17_big_fil_post_rev_8_21_14_2_50_48_46</strain>
    </source>
</reference>
<dbReference type="InterPro" id="IPR017853">
    <property type="entry name" value="GH"/>
</dbReference>
<dbReference type="Gene3D" id="3.30.379.10">
    <property type="entry name" value="Chitobiase/beta-hexosaminidase domain 2-like"/>
    <property type="match status" value="1"/>
</dbReference>
<keyword evidence="2" id="KW-0732">Signal</keyword>